<keyword evidence="5" id="KW-0999">Mitochondrion inner membrane</keyword>
<evidence type="ECO:0000256" key="1">
    <source>
        <dbReference type="ARBA" id="ARBA00004273"/>
    </source>
</evidence>
<accession>A0A6I8US19</accession>
<dbReference type="GO" id="GO:0005743">
    <property type="term" value="C:mitochondrial inner membrane"/>
    <property type="evidence" value="ECO:0007669"/>
    <property type="project" value="UniProtKB-SubCell"/>
</dbReference>
<evidence type="ECO:0000256" key="4">
    <source>
        <dbReference type="ARBA" id="ARBA00022781"/>
    </source>
</evidence>
<evidence type="ECO:0000256" key="8">
    <source>
        <dbReference type="ARBA" id="ARBA00023128"/>
    </source>
</evidence>
<comment type="similarity">
    <text evidence="2">Belongs to the ATPase delta chain family.</text>
</comment>
<comment type="subcellular location">
    <subcellularLocation>
        <location evidence="1">Mitochondrion inner membrane</location>
    </subcellularLocation>
</comment>
<dbReference type="RefSeq" id="XP_001359895.3">
    <property type="nucleotide sequence ID" value="XM_001359858.5"/>
</dbReference>
<dbReference type="FunFam" id="1.10.520.20:FF:000002">
    <property type="entry name" value="ATP synthase subunit O, mitochondrial"/>
    <property type="match status" value="1"/>
</dbReference>
<evidence type="ECO:0000256" key="6">
    <source>
        <dbReference type="ARBA" id="ARBA00022946"/>
    </source>
</evidence>
<keyword evidence="12" id="KW-1185">Reference proteome</keyword>
<dbReference type="PRINTS" id="PR00125">
    <property type="entry name" value="ATPASEDELTA"/>
</dbReference>
<dbReference type="InterPro" id="IPR026015">
    <property type="entry name" value="ATP_synth_OSCP/delta_N_sf"/>
</dbReference>
<dbReference type="GO" id="GO:0046933">
    <property type="term" value="F:proton-transporting ATP synthase activity, rotational mechanism"/>
    <property type="evidence" value="ECO:0007669"/>
    <property type="project" value="InterPro"/>
</dbReference>
<evidence type="ECO:0000313" key="12">
    <source>
        <dbReference type="Proteomes" id="UP000001819"/>
    </source>
</evidence>
<evidence type="ECO:0000256" key="2">
    <source>
        <dbReference type="ARBA" id="ARBA00007046"/>
    </source>
</evidence>
<dbReference type="SUPFAM" id="SSF47928">
    <property type="entry name" value="N-terminal domain of the delta subunit of the F1F0-ATP synthase"/>
    <property type="match status" value="1"/>
</dbReference>
<proteinExistence type="inferred from homology"/>
<evidence type="ECO:0000256" key="9">
    <source>
        <dbReference type="ARBA" id="ARBA00023136"/>
    </source>
</evidence>
<protein>
    <recommendedName>
        <fullName evidence="11">Oligomycin sensitivity conferral protein</fullName>
    </recommendedName>
</protein>
<evidence type="ECO:0000256" key="3">
    <source>
        <dbReference type="ARBA" id="ARBA00022448"/>
    </source>
</evidence>
<evidence type="ECO:0000256" key="5">
    <source>
        <dbReference type="ARBA" id="ARBA00022792"/>
    </source>
</evidence>
<gene>
    <name evidence="13" type="primary">ATPsynO</name>
</gene>
<keyword evidence="10" id="KW-0066">ATP synthesis</keyword>
<dbReference type="InterPro" id="IPR000711">
    <property type="entry name" value="ATPase_OSCP/dsu"/>
</dbReference>
<evidence type="ECO:0000313" key="13">
    <source>
        <dbReference type="RefSeq" id="XP_001359895.3"/>
    </source>
</evidence>
<organism evidence="12 13">
    <name type="scientific">Drosophila pseudoobscura pseudoobscura</name>
    <name type="common">Fruit fly</name>
    <dbReference type="NCBI Taxonomy" id="46245"/>
    <lineage>
        <taxon>Eukaryota</taxon>
        <taxon>Metazoa</taxon>
        <taxon>Ecdysozoa</taxon>
        <taxon>Arthropoda</taxon>
        <taxon>Hexapoda</taxon>
        <taxon>Insecta</taxon>
        <taxon>Pterygota</taxon>
        <taxon>Neoptera</taxon>
        <taxon>Endopterygota</taxon>
        <taxon>Diptera</taxon>
        <taxon>Brachycera</taxon>
        <taxon>Muscomorpha</taxon>
        <taxon>Ephydroidea</taxon>
        <taxon>Drosophilidae</taxon>
        <taxon>Drosophila</taxon>
        <taxon>Sophophora</taxon>
    </lineage>
</organism>
<dbReference type="Proteomes" id="UP000001819">
    <property type="component" value="Chromosome 2"/>
</dbReference>
<keyword evidence="9" id="KW-0472">Membrane</keyword>
<dbReference type="FunCoup" id="A0A6I8US19">
    <property type="interactions" value="1584"/>
</dbReference>
<dbReference type="NCBIfam" id="TIGR01145">
    <property type="entry name" value="ATP_synt_delta"/>
    <property type="match status" value="1"/>
</dbReference>
<name>A0A6I8US19_DROPS</name>
<dbReference type="AlphaFoldDB" id="A0A6I8US19"/>
<dbReference type="InParanoid" id="A0A6I8US19"/>
<sequence>MASINKLAIVSRALATAAASTKSVKPPLQLFGLEARYATALYSAATKLNTLDQVEKDLIALQTSLKTDKKLRENVTSPIINRKVMAIALREASGKLNFAPATANILGLLADNGRLKKLDNVITAFRTIMAAHRGEVVCEVVSAKPLDSSQSKQLEGALKSFLKDNQSLKITSRVDPSIIGGLIVSIGDKYVDMSIATKVKLYTDVMQTPA</sequence>
<dbReference type="KEGG" id="dpo:4803097"/>
<dbReference type="Gene3D" id="1.10.520.20">
    <property type="entry name" value="N-terminal domain of the delta subunit of the F1F0-ATP synthase"/>
    <property type="match status" value="1"/>
</dbReference>
<keyword evidence="4" id="KW-0375">Hydrogen ion transport</keyword>
<keyword evidence="8" id="KW-0496">Mitochondrion</keyword>
<evidence type="ECO:0000256" key="10">
    <source>
        <dbReference type="ARBA" id="ARBA00023310"/>
    </source>
</evidence>
<dbReference type="PANTHER" id="PTHR11910">
    <property type="entry name" value="ATP SYNTHASE DELTA CHAIN"/>
    <property type="match status" value="1"/>
</dbReference>
<evidence type="ECO:0000256" key="11">
    <source>
        <dbReference type="ARBA" id="ARBA00033369"/>
    </source>
</evidence>
<reference evidence="13" key="2">
    <citation type="submission" date="2025-08" db="UniProtKB">
        <authorList>
            <consortium name="RefSeq"/>
        </authorList>
    </citation>
    <scope>IDENTIFICATION</scope>
    <source>
        <strain evidence="13">MV-25-SWS-2005</strain>
        <tissue evidence="13">Whole body</tissue>
    </source>
</reference>
<keyword evidence="6" id="KW-0809">Transit peptide</keyword>
<reference evidence="12" key="1">
    <citation type="submission" date="2024-06" db="UniProtKB">
        <authorList>
            <consortium name="RefSeq"/>
        </authorList>
    </citation>
    <scope>NUCLEOTIDE SEQUENCE [LARGE SCALE GENOMIC DNA]</scope>
    <source>
        <strain evidence="12">MV2-25</strain>
    </source>
</reference>
<keyword evidence="7" id="KW-0406">Ion transport</keyword>
<dbReference type="Pfam" id="PF00213">
    <property type="entry name" value="OSCP"/>
    <property type="match status" value="1"/>
</dbReference>
<evidence type="ECO:0000256" key="7">
    <source>
        <dbReference type="ARBA" id="ARBA00023065"/>
    </source>
</evidence>
<dbReference type="HAMAP" id="MF_01416">
    <property type="entry name" value="ATP_synth_delta_bact"/>
    <property type="match status" value="1"/>
</dbReference>
<keyword evidence="3" id="KW-0813">Transport</keyword>